<comment type="caution">
    <text evidence="3">The sequence shown here is derived from an EMBL/GenBank/DDBJ whole genome shotgun (WGS) entry which is preliminary data.</text>
</comment>
<sequence length="551" mass="61338">MKQFFSRISPALFLGMTIAVICILHLFTKTDLSMTYIDWDISVRVMEDGSEQPFSTDTYGNDSELSGTYRFSGTIPEEIGTGNLLFETDGLSLTLSLNGTVIWQSESTDAGKTLFMSQGSVPLPEGTSGELEATCEILDSSQAMFPPLIRFVPENLDIIESTALANRAAFPSGAAALALILVFGIFLLSIRMQSPDFSLIPLFFALAGLLLTQLMQAEGGYFLPRSVADLLARREISFLVPVLLLVYLALNRKRKFWKYFGIACAWSIGAFLLCYLVSWISGGSLALYINGTLLPGLKAGYYGGALYWLSLWLSFTAALISAYGVLQVFSEHRALEQALILRNRLVTENYHTLQKRMEADAAVRHEFRHQLTALELLCQKEDLAGIRELLDQLNKDKELRATTDFTSNQTVNTILQYTSGRAARSGVRLDTDIHIPKDLNLPEGDLCSLLMNMLDNALEAASGVPSEEEPYISLRLGINGAYFTIRCENSFHNVLKKDKDGNLLTTKPDPQVHGYGLRQMEDIARKYHSSLRIRTENDRIFILMAALRLPE</sequence>
<dbReference type="InterPro" id="IPR032834">
    <property type="entry name" value="NatK-like_C"/>
</dbReference>
<keyword evidence="1" id="KW-0812">Transmembrane</keyword>
<accession>A0A9D2DUU5</accession>
<feature type="transmembrane region" description="Helical" evidence="1">
    <location>
        <begin position="197"/>
        <end position="216"/>
    </location>
</feature>
<protein>
    <submittedName>
        <fullName evidence="3">GHKL domain-containing protein</fullName>
    </submittedName>
</protein>
<name>A0A9D2DUU5_9FIRM</name>
<dbReference type="SUPFAM" id="SSF55874">
    <property type="entry name" value="ATPase domain of HSP90 chaperone/DNA topoisomerase II/histidine kinase"/>
    <property type="match status" value="1"/>
</dbReference>
<evidence type="ECO:0000313" key="3">
    <source>
        <dbReference type="EMBL" id="HIZ23478.1"/>
    </source>
</evidence>
<feature type="domain" description="Sensor histidine kinase NatK-like C-terminal" evidence="2">
    <location>
        <begin position="445"/>
        <end position="541"/>
    </location>
</feature>
<feature type="transmembrane region" description="Helical" evidence="1">
    <location>
        <begin position="12"/>
        <end position="28"/>
    </location>
</feature>
<dbReference type="EMBL" id="DXBU01000157">
    <property type="protein sequence ID" value="HIZ23478.1"/>
    <property type="molecule type" value="Genomic_DNA"/>
</dbReference>
<feature type="transmembrane region" description="Helical" evidence="1">
    <location>
        <begin position="236"/>
        <end position="252"/>
    </location>
</feature>
<dbReference type="Gene3D" id="3.30.565.10">
    <property type="entry name" value="Histidine kinase-like ATPase, C-terminal domain"/>
    <property type="match status" value="1"/>
</dbReference>
<gene>
    <name evidence="3" type="ORF">IAA21_11905</name>
</gene>
<feature type="transmembrane region" description="Helical" evidence="1">
    <location>
        <begin position="301"/>
        <end position="326"/>
    </location>
</feature>
<dbReference type="PANTHER" id="PTHR40448">
    <property type="entry name" value="TWO-COMPONENT SENSOR HISTIDINE KINASE"/>
    <property type="match status" value="1"/>
</dbReference>
<keyword evidence="1" id="KW-1133">Transmembrane helix</keyword>
<evidence type="ECO:0000256" key="1">
    <source>
        <dbReference type="SAM" id="Phobius"/>
    </source>
</evidence>
<feature type="transmembrane region" description="Helical" evidence="1">
    <location>
        <begin position="259"/>
        <end position="281"/>
    </location>
</feature>
<dbReference type="GO" id="GO:0042802">
    <property type="term" value="F:identical protein binding"/>
    <property type="evidence" value="ECO:0007669"/>
    <property type="project" value="TreeGrafter"/>
</dbReference>
<dbReference type="Proteomes" id="UP000824041">
    <property type="component" value="Unassembled WGS sequence"/>
</dbReference>
<dbReference type="Pfam" id="PF14501">
    <property type="entry name" value="HATPase_c_5"/>
    <property type="match status" value="1"/>
</dbReference>
<reference evidence="3" key="2">
    <citation type="submission" date="2021-04" db="EMBL/GenBank/DDBJ databases">
        <authorList>
            <person name="Gilroy R."/>
        </authorList>
    </citation>
    <scope>NUCLEOTIDE SEQUENCE</scope>
    <source>
        <strain evidence="3">14324</strain>
    </source>
</reference>
<evidence type="ECO:0000259" key="2">
    <source>
        <dbReference type="Pfam" id="PF14501"/>
    </source>
</evidence>
<keyword evidence="1" id="KW-0472">Membrane</keyword>
<reference evidence="3" key="1">
    <citation type="journal article" date="2021" name="PeerJ">
        <title>Extensive microbial diversity within the chicken gut microbiome revealed by metagenomics and culture.</title>
        <authorList>
            <person name="Gilroy R."/>
            <person name="Ravi A."/>
            <person name="Getino M."/>
            <person name="Pursley I."/>
            <person name="Horton D.L."/>
            <person name="Alikhan N.F."/>
            <person name="Baker D."/>
            <person name="Gharbi K."/>
            <person name="Hall N."/>
            <person name="Watson M."/>
            <person name="Adriaenssens E.M."/>
            <person name="Foster-Nyarko E."/>
            <person name="Jarju S."/>
            <person name="Secka A."/>
            <person name="Antonio M."/>
            <person name="Oren A."/>
            <person name="Chaudhuri R.R."/>
            <person name="La Ragione R."/>
            <person name="Hildebrand F."/>
            <person name="Pallen M.J."/>
        </authorList>
    </citation>
    <scope>NUCLEOTIDE SEQUENCE</scope>
    <source>
        <strain evidence="3">14324</strain>
    </source>
</reference>
<dbReference type="PANTHER" id="PTHR40448:SF1">
    <property type="entry name" value="TWO-COMPONENT SENSOR HISTIDINE KINASE"/>
    <property type="match status" value="1"/>
</dbReference>
<evidence type="ECO:0000313" key="4">
    <source>
        <dbReference type="Proteomes" id="UP000824041"/>
    </source>
</evidence>
<organism evidence="3 4">
    <name type="scientific">Candidatus Blautia faecigallinarum</name>
    <dbReference type="NCBI Taxonomy" id="2838488"/>
    <lineage>
        <taxon>Bacteria</taxon>
        <taxon>Bacillati</taxon>
        <taxon>Bacillota</taxon>
        <taxon>Clostridia</taxon>
        <taxon>Lachnospirales</taxon>
        <taxon>Lachnospiraceae</taxon>
        <taxon>Blautia</taxon>
    </lineage>
</organism>
<dbReference type="AlphaFoldDB" id="A0A9D2DUU5"/>
<proteinExistence type="predicted"/>
<dbReference type="CDD" id="cd16935">
    <property type="entry name" value="HATPase_AgrC-ComD-like"/>
    <property type="match status" value="1"/>
</dbReference>
<feature type="transmembrane region" description="Helical" evidence="1">
    <location>
        <begin position="169"/>
        <end position="190"/>
    </location>
</feature>
<dbReference type="InterPro" id="IPR036890">
    <property type="entry name" value="HATPase_C_sf"/>
</dbReference>